<evidence type="ECO:0000256" key="1">
    <source>
        <dbReference type="ARBA" id="ARBA00023125"/>
    </source>
</evidence>
<dbReference type="RefSeq" id="WP_304184853.1">
    <property type="nucleotide sequence ID" value="NZ_DRGM01000189.1"/>
</dbReference>
<name>A0A7V1GGK3_9GAMM</name>
<dbReference type="Proteomes" id="UP000886188">
    <property type="component" value="Unassembled WGS sequence"/>
</dbReference>
<dbReference type="Pfam" id="PF13411">
    <property type="entry name" value="MerR_1"/>
    <property type="match status" value="1"/>
</dbReference>
<dbReference type="Gene3D" id="1.10.1660.10">
    <property type="match status" value="1"/>
</dbReference>
<sequence>MKIAEFEKQTGLSRDTLRYYEKIGMLTPPVRAGNGYRYYGQAQLQELAFIERGKTIGFTLTEIKVGYERYQALGSLCPEFSKQLRDKKALLAKRISQDRNAIAVIDNMLKSFCS</sequence>
<dbReference type="PRINTS" id="PR00040">
    <property type="entry name" value="HTHMERR"/>
</dbReference>
<dbReference type="GO" id="GO:0003700">
    <property type="term" value="F:DNA-binding transcription factor activity"/>
    <property type="evidence" value="ECO:0007669"/>
    <property type="project" value="InterPro"/>
</dbReference>
<dbReference type="InterPro" id="IPR009061">
    <property type="entry name" value="DNA-bd_dom_put_sf"/>
</dbReference>
<protein>
    <submittedName>
        <fullName evidence="3">MerR family transcriptional regulator</fullName>
    </submittedName>
</protein>
<dbReference type="PANTHER" id="PTHR30204">
    <property type="entry name" value="REDOX-CYCLING DRUG-SENSING TRANSCRIPTIONAL ACTIVATOR SOXR"/>
    <property type="match status" value="1"/>
</dbReference>
<proteinExistence type="predicted"/>
<dbReference type="SUPFAM" id="SSF46955">
    <property type="entry name" value="Putative DNA-binding domain"/>
    <property type="match status" value="1"/>
</dbReference>
<reference evidence="3" key="1">
    <citation type="journal article" date="2020" name="mSystems">
        <title>Genome- and Community-Level Interaction Insights into Carbon Utilization and Element Cycling Functions of Hydrothermarchaeota in Hydrothermal Sediment.</title>
        <authorList>
            <person name="Zhou Z."/>
            <person name="Liu Y."/>
            <person name="Xu W."/>
            <person name="Pan J."/>
            <person name="Luo Z.H."/>
            <person name="Li M."/>
        </authorList>
    </citation>
    <scope>NUCLEOTIDE SEQUENCE [LARGE SCALE GENOMIC DNA]</scope>
    <source>
        <strain evidence="3">HyVt-346</strain>
    </source>
</reference>
<feature type="domain" description="HTH merR-type" evidence="2">
    <location>
        <begin position="1"/>
        <end position="67"/>
    </location>
</feature>
<accession>A0A7V1GGK3</accession>
<dbReference type="PANTHER" id="PTHR30204:SF97">
    <property type="entry name" value="MERR FAMILY REGULATORY PROTEIN"/>
    <property type="match status" value="1"/>
</dbReference>
<comment type="caution">
    <text evidence="3">The sequence shown here is derived from an EMBL/GenBank/DDBJ whole genome shotgun (WGS) entry which is preliminary data.</text>
</comment>
<evidence type="ECO:0000259" key="2">
    <source>
        <dbReference type="PROSITE" id="PS50937"/>
    </source>
</evidence>
<dbReference type="PROSITE" id="PS50937">
    <property type="entry name" value="HTH_MERR_2"/>
    <property type="match status" value="1"/>
</dbReference>
<dbReference type="GO" id="GO:0003677">
    <property type="term" value="F:DNA binding"/>
    <property type="evidence" value="ECO:0007669"/>
    <property type="project" value="UniProtKB-KW"/>
</dbReference>
<dbReference type="SMART" id="SM00422">
    <property type="entry name" value="HTH_MERR"/>
    <property type="match status" value="1"/>
</dbReference>
<dbReference type="InterPro" id="IPR000551">
    <property type="entry name" value="MerR-type_HTH_dom"/>
</dbReference>
<evidence type="ECO:0000313" key="3">
    <source>
        <dbReference type="EMBL" id="HEA18592.1"/>
    </source>
</evidence>
<organism evidence="3">
    <name type="scientific">Pseudoalteromonas prydzensis</name>
    <dbReference type="NCBI Taxonomy" id="182141"/>
    <lineage>
        <taxon>Bacteria</taxon>
        <taxon>Pseudomonadati</taxon>
        <taxon>Pseudomonadota</taxon>
        <taxon>Gammaproteobacteria</taxon>
        <taxon>Alteromonadales</taxon>
        <taxon>Pseudoalteromonadaceae</taxon>
        <taxon>Pseudoalteromonas</taxon>
    </lineage>
</organism>
<dbReference type="EMBL" id="DRGM01000189">
    <property type="protein sequence ID" value="HEA18592.1"/>
    <property type="molecule type" value="Genomic_DNA"/>
</dbReference>
<gene>
    <name evidence="3" type="ORF">ENH88_19530</name>
</gene>
<keyword evidence="1" id="KW-0238">DNA-binding</keyword>
<dbReference type="InterPro" id="IPR047057">
    <property type="entry name" value="MerR_fam"/>
</dbReference>
<dbReference type="AlphaFoldDB" id="A0A7V1GGK3"/>